<evidence type="ECO:0000313" key="2">
    <source>
        <dbReference type="Proteomes" id="UP000044806"/>
    </source>
</evidence>
<organism evidence="1 2">
    <name type="scientific">Vibrio cholerae</name>
    <dbReference type="NCBI Taxonomy" id="666"/>
    <lineage>
        <taxon>Bacteria</taxon>
        <taxon>Pseudomonadati</taxon>
        <taxon>Pseudomonadota</taxon>
        <taxon>Gammaproteobacteria</taxon>
        <taxon>Vibrionales</taxon>
        <taxon>Vibrionaceae</taxon>
        <taxon>Vibrio</taxon>
    </lineage>
</organism>
<proteinExistence type="predicted"/>
<dbReference type="AlphaFoldDB" id="A0A655NUH1"/>
<sequence length="52" mass="5779">MIPSHSANSRKSTVVSEPLPIGKLLKLKTTSWIIFKWPSLTRKNSVASNIKS</sequence>
<dbReference type="EMBL" id="CWOW01000001">
    <property type="protein sequence ID" value="CRZ76525.1"/>
    <property type="molecule type" value="Genomic_DNA"/>
</dbReference>
<accession>A0A655NUH1</accession>
<gene>
    <name evidence="1" type="ORF">ERS013165_00076</name>
</gene>
<dbReference type="Proteomes" id="UP000044806">
    <property type="component" value="Unassembled WGS sequence"/>
</dbReference>
<protein>
    <submittedName>
        <fullName evidence="1">Uncharacterized protein</fullName>
    </submittedName>
</protein>
<name>A0A655NUH1_VIBCL</name>
<evidence type="ECO:0000313" key="1">
    <source>
        <dbReference type="EMBL" id="CRZ76525.1"/>
    </source>
</evidence>
<reference evidence="1 2" key="1">
    <citation type="submission" date="2015-07" db="EMBL/GenBank/DDBJ databases">
        <authorList>
            <consortium name="Pathogen Informatics"/>
        </authorList>
    </citation>
    <scope>NUCLEOTIDE SEQUENCE [LARGE SCALE GENOMIC DNA]</scope>
    <source>
        <strain evidence="1 2">A51</strain>
    </source>
</reference>